<evidence type="ECO:0000256" key="1">
    <source>
        <dbReference type="ARBA" id="ARBA00006642"/>
    </source>
</evidence>
<dbReference type="PIRSF" id="PIRSF000161">
    <property type="entry name" value="DHPR"/>
    <property type="match status" value="1"/>
</dbReference>
<dbReference type="SUPFAM" id="SSF55347">
    <property type="entry name" value="Glyceraldehyde-3-phosphate dehydrogenase-like, C-terminal domain"/>
    <property type="match status" value="1"/>
</dbReference>
<evidence type="ECO:0000256" key="12">
    <source>
        <dbReference type="HAMAP-Rule" id="MF_00102"/>
    </source>
</evidence>
<evidence type="ECO:0000256" key="3">
    <source>
        <dbReference type="ARBA" id="ARBA00022857"/>
    </source>
</evidence>
<protein>
    <recommendedName>
        <fullName evidence="9 12">4-hydroxy-tetrahydrodipicolinate reductase</fullName>
        <shortName evidence="12">HTPA reductase</shortName>
        <ecNumber evidence="9 12">1.17.1.8</ecNumber>
    </recommendedName>
</protein>
<dbReference type="InterPro" id="IPR036291">
    <property type="entry name" value="NAD(P)-bd_dom_sf"/>
</dbReference>
<feature type="binding site" evidence="12">
    <location>
        <begin position="141"/>
        <end position="142"/>
    </location>
    <ligand>
        <name>(S)-2,3,4,5-tetrahydrodipicolinate</name>
        <dbReference type="ChEBI" id="CHEBI:16845"/>
    </ligand>
</feature>
<evidence type="ECO:0000313" key="16">
    <source>
        <dbReference type="Proteomes" id="UP001254488"/>
    </source>
</evidence>
<dbReference type="Pfam" id="PF01113">
    <property type="entry name" value="DapB_N"/>
    <property type="match status" value="1"/>
</dbReference>
<evidence type="ECO:0000256" key="10">
    <source>
        <dbReference type="ARBA" id="ARBA00049080"/>
    </source>
</evidence>
<name>A0ABU2Y8E4_9FLAO</name>
<dbReference type="InterPro" id="IPR000846">
    <property type="entry name" value="DapB_N"/>
</dbReference>
<dbReference type="PANTHER" id="PTHR20836">
    <property type="entry name" value="DIHYDRODIPICOLINATE REDUCTASE"/>
    <property type="match status" value="1"/>
</dbReference>
<dbReference type="PANTHER" id="PTHR20836:SF0">
    <property type="entry name" value="4-HYDROXY-TETRAHYDRODIPICOLINATE REDUCTASE 1, CHLOROPLASTIC-RELATED"/>
    <property type="match status" value="1"/>
</dbReference>
<evidence type="ECO:0000256" key="2">
    <source>
        <dbReference type="ARBA" id="ARBA00022605"/>
    </source>
</evidence>
<feature type="binding site" evidence="12">
    <location>
        <position position="132"/>
    </location>
    <ligand>
        <name>(S)-2,3,4,5-tetrahydrodipicolinate</name>
        <dbReference type="ChEBI" id="CHEBI:16845"/>
    </ligand>
</feature>
<keyword evidence="7 12" id="KW-0457">Lysine biosynthesis</keyword>
<comment type="function">
    <text evidence="12">Catalyzes the conversion of 4-hydroxy-tetrahydrodipicolinate (HTPA) to tetrahydrodipicolinate.</text>
</comment>
<feature type="binding site" evidence="12">
    <location>
        <begin position="96"/>
        <end position="99"/>
    </location>
    <ligand>
        <name>NAD(+)</name>
        <dbReference type="ChEBI" id="CHEBI:57540"/>
    </ligand>
</feature>
<dbReference type="InterPro" id="IPR022663">
    <property type="entry name" value="DapB_C"/>
</dbReference>
<keyword evidence="5 12" id="KW-0560">Oxidoreductase</keyword>
<evidence type="ECO:0000256" key="5">
    <source>
        <dbReference type="ARBA" id="ARBA00023002"/>
    </source>
</evidence>
<dbReference type="InterPro" id="IPR023940">
    <property type="entry name" value="DHDPR_bac"/>
</dbReference>
<feature type="domain" description="Dihydrodipicolinate reductase C-terminal" evidence="14">
    <location>
        <begin position="102"/>
        <end position="230"/>
    </location>
</feature>
<proteinExistence type="inferred from homology"/>
<keyword evidence="12" id="KW-0963">Cytoplasm</keyword>
<dbReference type="RefSeq" id="WP_311331420.1">
    <property type="nucleotide sequence ID" value="NZ_JAVRHZ010000001.1"/>
</dbReference>
<comment type="caution">
    <text evidence="15">The sequence shown here is derived from an EMBL/GenBank/DDBJ whole genome shotgun (WGS) entry which is preliminary data.</text>
</comment>
<keyword evidence="4 12" id="KW-0220">Diaminopimelate biosynthesis</keyword>
<evidence type="ECO:0000256" key="6">
    <source>
        <dbReference type="ARBA" id="ARBA00023027"/>
    </source>
</evidence>
<dbReference type="Gene3D" id="3.30.360.10">
    <property type="entry name" value="Dihydrodipicolinate Reductase, domain 2"/>
    <property type="match status" value="1"/>
</dbReference>
<gene>
    <name evidence="12 15" type="primary">dapB</name>
    <name evidence="15" type="ORF">RM538_00445</name>
</gene>
<evidence type="ECO:0000256" key="11">
    <source>
        <dbReference type="ARBA" id="ARBA00049396"/>
    </source>
</evidence>
<evidence type="ECO:0000259" key="13">
    <source>
        <dbReference type="Pfam" id="PF01113"/>
    </source>
</evidence>
<dbReference type="EMBL" id="JAVRHZ010000001">
    <property type="protein sequence ID" value="MDT0554454.1"/>
    <property type="molecule type" value="Genomic_DNA"/>
</dbReference>
<comment type="pathway">
    <text evidence="8 12">Amino-acid biosynthesis; L-lysine biosynthesis via DAP pathway; (S)-tetrahydrodipicolinate from L-aspartate: step 4/4.</text>
</comment>
<comment type="caution">
    <text evidence="12">Was originally thought to be a dihydrodipicolinate reductase (DHDPR), catalyzing the conversion of dihydrodipicolinate to tetrahydrodipicolinate. However, it was shown in E.coli that the substrate of the enzymatic reaction is not dihydrodipicolinate (DHDP) but in fact (2S,4S)-4-hydroxy-2,3,4,5-tetrahydrodipicolinic acid (HTPA), the product released by the DapA-catalyzed reaction.</text>
</comment>
<accession>A0ABU2Y8E4</accession>
<comment type="caution">
    <text evidence="12">Lacks conserved residue(s) required for the propagation of feature annotation.</text>
</comment>
<evidence type="ECO:0000256" key="8">
    <source>
        <dbReference type="ARBA" id="ARBA00037922"/>
    </source>
</evidence>
<keyword evidence="3 12" id="KW-0521">NADP</keyword>
<dbReference type="NCBIfam" id="TIGR00036">
    <property type="entry name" value="dapB"/>
    <property type="match status" value="1"/>
</dbReference>
<comment type="subcellular location">
    <subcellularLocation>
        <location evidence="12">Cytoplasm</location>
    </subcellularLocation>
</comment>
<keyword evidence="16" id="KW-1185">Reference proteome</keyword>
<comment type="similarity">
    <text evidence="1 12">Belongs to the DapB family.</text>
</comment>
<sequence length="232" mass="25716">MKIALLGYGKMGKKIEELAKQAGHTIVYKKGSSLEEGSLNKADVAIEFSVPETAVANITRCFEEGIPVVSGTTGWLDHYKKINTICKNCNGSFIYASNFSVGVNLFFKLNEFAAKLLAPWDEYEVSMEEIHHIEKKDAPSGTAISLAEGIMEHSNKENWTLENPSEKEIEITAKRIKDVKGTHTIMYDSTIDCIRLTHEAHSRDGFAKGAILAASWLQDKKGIYTMQDVLGI</sequence>
<dbReference type="GO" id="GO:0008839">
    <property type="term" value="F:4-hydroxy-tetrahydrodipicolinate reductase"/>
    <property type="evidence" value="ECO:0007669"/>
    <property type="project" value="UniProtKB-EC"/>
</dbReference>
<comment type="catalytic activity">
    <reaction evidence="11 12">
        <text>(S)-2,3,4,5-tetrahydrodipicolinate + NAD(+) + H2O = (2S,4S)-4-hydroxy-2,3,4,5-tetrahydrodipicolinate + NADH + H(+)</text>
        <dbReference type="Rhea" id="RHEA:35323"/>
        <dbReference type="ChEBI" id="CHEBI:15377"/>
        <dbReference type="ChEBI" id="CHEBI:15378"/>
        <dbReference type="ChEBI" id="CHEBI:16845"/>
        <dbReference type="ChEBI" id="CHEBI:57540"/>
        <dbReference type="ChEBI" id="CHEBI:57945"/>
        <dbReference type="ChEBI" id="CHEBI:67139"/>
        <dbReference type="EC" id="1.17.1.8"/>
    </reaction>
</comment>
<dbReference type="SUPFAM" id="SSF51735">
    <property type="entry name" value="NAD(P)-binding Rossmann-fold domains"/>
    <property type="match status" value="1"/>
</dbReference>
<evidence type="ECO:0000256" key="9">
    <source>
        <dbReference type="ARBA" id="ARBA00038983"/>
    </source>
</evidence>
<dbReference type="Pfam" id="PF05173">
    <property type="entry name" value="DapB_C"/>
    <property type="match status" value="1"/>
</dbReference>
<feature type="binding site" evidence="12">
    <location>
        <begin position="71"/>
        <end position="73"/>
    </location>
    <ligand>
        <name>NAD(+)</name>
        <dbReference type="ChEBI" id="CHEBI:57540"/>
    </ligand>
</feature>
<feature type="active site" description="Proton donor/acceptor" evidence="12">
    <location>
        <position position="131"/>
    </location>
</feature>
<dbReference type="EC" id="1.17.1.8" evidence="9 12"/>
<organism evidence="15 16">
    <name type="scientific">Patiriisocius hiemis</name>
    <dbReference type="NCBI Taxonomy" id="3075604"/>
    <lineage>
        <taxon>Bacteria</taxon>
        <taxon>Pseudomonadati</taxon>
        <taxon>Bacteroidota</taxon>
        <taxon>Flavobacteriia</taxon>
        <taxon>Flavobacteriales</taxon>
        <taxon>Flavobacteriaceae</taxon>
        <taxon>Patiriisocius</taxon>
    </lineage>
</organism>
<dbReference type="Gene3D" id="3.40.50.720">
    <property type="entry name" value="NAD(P)-binding Rossmann-like Domain"/>
    <property type="match status" value="1"/>
</dbReference>
<keyword evidence="6 12" id="KW-0520">NAD</keyword>
<feature type="binding site" evidence="12">
    <location>
        <position position="35"/>
    </location>
    <ligand>
        <name>NAD(+)</name>
        <dbReference type="ChEBI" id="CHEBI:57540"/>
    </ligand>
</feature>
<keyword evidence="2 12" id="KW-0028">Amino-acid biosynthesis</keyword>
<comment type="subunit">
    <text evidence="12">Homotetramer.</text>
</comment>
<dbReference type="Proteomes" id="UP001254488">
    <property type="component" value="Unassembled WGS sequence"/>
</dbReference>
<evidence type="ECO:0000259" key="14">
    <source>
        <dbReference type="Pfam" id="PF05173"/>
    </source>
</evidence>
<reference evidence="15 16" key="1">
    <citation type="submission" date="2023-09" db="EMBL/GenBank/DDBJ databases">
        <authorList>
            <person name="Rey-Velasco X."/>
        </authorList>
    </citation>
    <scope>NUCLEOTIDE SEQUENCE [LARGE SCALE GENOMIC DNA]</scope>
    <source>
        <strain evidence="15 16">W242</strain>
    </source>
</reference>
<dbReference type="HAMAP" id="MF_00102">
    <property type="entry name" value="DapB"/>
    <property type="match status" value="1"/>
</dbReference>
<evidence type="ECO:0000256" key="7">
    <source>
        <dbReference type="ARBA" id="ARBA00023154"/>
    </source>
</evidence>
<evidence type="ECO:0000313" key="15">
    <source>
        <dbReference type="EMBL" id="MDT0554454.1"/>
    </source>
</evidence>
<feature type="domain" description="Dihydrodipicolinate reductase N-terminal" evidence="13">
    <location>
        <begin position="37"/>
        <end position="99"/>
    </location>
</feature>
<comment type="catalytic activity">
    <reaction evidence="10 12">
        <text>(S)-2,3,4,5-tetrahydrodipicolinate + NADP(+) + H2O = (2S,4S)-4-hydroxy-2,3,4,5-tetrahydrodipicolinate + NADPH + H(+)</text>
        <dbReference type="Rhea" id="RHEA:35331"/>
        <dbReference type="ChEBI" id="CHEBI:15377"/>
        <dbReference type="ChEBI" id="CHEBI:15378"/>
        <dbReference type="ChEBI" id="CHEBI:16845"/>
        <dbReference type="ChEBI" id="CHEBI:57783"/>
        <dbReference type="ChEBI" id="CHEBI:58349"/>
        <dbReference type="ChEBI" id="CHEBI:67139"/>
        <dbReference type="EC" id="1.17.1.8"/>
    </reaction>
</comment>
<evidence type="ECO:0000256" key="4">
    <source>
        <dbReference type="ARBA" id="ARBA00022915"/>
    </source>
</evidence>
<feature type="active site" description="Proton donor" evidence="12">
    <location>
        <position position="135"/>
    </location>
</feature>